<dbReference type="OrthoDB" id="547419at2"/>
<name>A0A1W2C7Y1_9RHOB</name>
<keyword evidence="2" id="KW-1185">Reference proteome</keyword>
<dbReference type="InterPro" id="IPR027417">
    <property type="entry name" value="P-loop_NTPase"/>
</dbReference>
<evidence type="ECO:0000313" key="2">
    <source>
        <dbReference type="Proteomes" id="UP000192330"/>
    </source>
</evidence>
<protein>
    <recommendedName>
        <fullName evidence="3">Sulfotransferase domain-containing protein</fullName>
    </recommendedName>
</protein>
<reference evidence="1 2" key="1">
    <citation type="submission" date="2017-04" db="EMBL/GenBank/DDBJ databases">
        <authorList>
            <person name="Afonso C.L."/>
            <person name="Miller P.J."/>
            <person name="Scott M.A."/>
            <person name="Spackman E."/>
            <person name="Goraichik I."/>
            <person name="Dimitrov K.M."/>
            <person name="Suarez D.L."/>
            <person name="Swayne D.E."/>
        </authorList>
    </citation>
    <scope>NUCLEOTIDE SEQUENCE [LARGE SCALE GENOMIC DNA]</scope>
    <source>
        <strain evidence="1 2">CGMCC 1.12644</strain>
    </source>
</reference>
<accession>A0A1W2C7Y1</accession>
<dbReference type="STRING" id="1387277.SAMN06295998_10675"/>
<sequence>MSKLILHVGTHKTATTSIQNILALNRKMLAKHGFIFPKLGTESGQHGLVTDWITLPPQYQYEEGSVSAWKTLVRDYANTDKTVFVSSEEFSRGDPKQRINLADIRELCSEFDEFQVICCIRNQVSFLQSIYLQVAKSTVAVPWVRLYERALSHRMATGVLMDFNWLYGHLKRGFAPEEISFFVYDQAIRRPDGIIGEIMDLAGYGHLTSQLSALSAGDSNVSQDPLTAWASAQISIKQSSSRKLLNVTRSVLEQHFREGVKTTVYSEAEVARMISFFEPLNTAFEEDIHKTGHDLKITWPNKDPNLVHRNRVPPAFWIKLARRMYDENPKLH</sequence>
<dbReference type="RefSeq" id="WP_084352974.1">
    <property type="nucleotide sequence ID" value="NZ_FWYD01000006.1"/>
</dbReference>
<organism evidence="1 2">
    <name type="scientific">Primorskyibacter flagellatus</name>
    <dbReference type="NCBI Taxonomy" id="1387277"/>
    <lineage>
        <taxon>Bacteria</taxon>
        <taxon>Pseudomonadati</taxon>
        <taxon>Pseudomonadota</taxon>
        <taxon>Alphaproteobacteria</taxon>
        <taxon>Rhodobacterales</taxon>
        <taxon>Roseobacteraceae</taxon>
        <taxon>Primorskyibacter</taxon>
    </lineage>
</organism>
<evidence type="ECO:0008006" key="3">
    <source>
        <dbReference type="Google" id="ProtNLM"/>
    </source>
</evidence>
<gene>
    <name evidence="1" type="ORF">SAMN06295998_10675</name>
</gene>
<dbReference type="Proteomes" id="UP000192330">
    <property type="component" value="Unassembled WGS sequence"/>
</dbReference>
<dbReference type="SUPFAM" id="SSF52540">
    <property type="entry name" value="P-loop containing nucleoside triphosphate hydrolases"/>
    <property type="match status" value="1"/>
</dbReference>
<dbReference type="AlphaFoldDB" id="A0A1W2C7Y1"/>
<proteinExistence type="predicted"/>
<evidence type="ECO:0000313" key="1">
    <source>
        <dbReference type="EMBL" id="SMC80788.1"/>
    </source>
</evidence>
<dbReference type="EMBL" id="FWYD01000006">
    <property type="protein sequence ID" value="SMC80788.1"/>
    <property type="molecule type" value="Genomic_DNA"/>
</dbReference>
<dbReference type="Gene3D" id="3.40.50.300">
    <property type="entry name" value="P-loop containing nucleotide triphosphate hydrolases"/>
    <property type="match status" value="1"/>
</dbReference>